<dbReference type="EMBL" id="BMVC01000004">
    <property type="protein sequence ID" value="GHC91186.1"/>
    <property type="molecule type" value="Genomic_DNA"/>
</dbReference>
<reference evidence="2" key="2">
    <citation type="submission" date="2020-09" db="EMBL/GenBank/DDBJ databases">
        <authorList>
            <person name="Sun Q."/>
            <person name="Ohkuma M."/>
        </authorList>
    </citation>
    <scope>NUCLEOTIDE SEQUENCE</scope>
    <source>
        <strain evidence="2">JCM 4637</strain>
    </source>
</reference>
<keyword evidence="1" id="KW-0812">Transmembrane</keyword>
<accession>A0A919C9F2</accession>
<feature type="transmembrane region" description="Helical" evidence="1">
    <location>
        <begin position="52"/>
        <end position="71"/>
    </location>
</feature>
<sequence>MNPEPTLHPAPPPTLGERLRALDRPLLAGLVLVACLRPLSSIVGLSDVLGKPATPLILTGLITLTWIVVLTRRRVREPLLTGVAAGVGYALATVILSAVLSPILTGELQGPLAQPIAIVPIFLFNAGWGAVCGVCALGLRKLRRG</sequence>
<protein>
    <submittedName>
        <fullName evidence="2">Uncharacterized protein</fullName>
    </submittedName>
</protein>
<proteinExistence type="predicted"/>
<feature type="transmembrane region" description="Helical" evidence="1">
    <location>
        <begin position="116"/>
        <end position="139"/>
    </location>
</feature>
<organism evidence="2 3">
    <name type="scientific">Streptomyces finlayi</name>
    <dbReference type="NCBI Taxonomy" id="67296"/>
    <lineage>
        <taxon>Bacteria</taxon>
        <taxon>Bacillati</taxon>
        <taxon>Actinomycetota</taxon>
        <taxon>Actinomycetes</taxon>
        <taxon>Kitasatosporales</taxon>
        <taxon>Streptomycetaceae</taxon>
        <taxon>Streptomyces</taxon>
    </lineage>
</organism>
<comment type="caution">
    <text evidence="2">The sequence shown here is derived from an EMBL/GenBank/DDBJ whole genome shotgun (WGS) entry which is preliminary data.</text>
</comment>
<evidence type="ECO:0000256" key="1">
    <source>
        <dbReference type="SAM" id="Phobius"/>
    </source>
</evidence>
<evidence type="ECO:0000313" key="2">
    <source>
        <dbReference type="EMBL" id="GHC91186.1"/>
    </source>
</evidence>
<feature type="transmembrane region" description="Helical" evidence="1">
    <location>
        <begin position="83"/>
        <end position="104"/>
    </location>
</feature>
<dbReference type="Proteomes" id="UP000638353">
    <property type="component" value="Unassembled WGS sequence"/>
</dbReference>
<name>A0A919C9F2_9ACTN</name>
<dbReference type="AlphaFoldDB" id="A0A919C9F2"/>
<reference evidence="2" key="1">
    <citation type="journal article" date="2014" name="Int. J. Syst. Evol. Microbiol.">
        <title>Complete genome sequence of Corynebacterium casei LMG S-19264T (=DSM 44701T), isolated from a smear-ripened cheese.</title>
        <authorList>
            <consortium name="US DOE Joint Genome Institute (JGI-PGF)"/>
            <person name="Walter F."/>
            <person name="Albersmeier A."/>
            <person name="Kalinowski J."/>
            <person name="Ruckert C."/>
        </authorList>
    </citation>
    <scope>NUCLEOTIDE SEQUENCE</scope>
    <source>
        <strain evidence="2">JCM 4637</strain>
    </source>
</reference>
<keyword evidence="1" id="KW-1133">Transmembrane helix</keyword>
<keyword evidence="1" id="KW-0472">Membrane</keyword>
<evidence type="ECO:0000313" key="3">
    <source>
        <dbReference type="Proteomes" id="UP000638353"/>
    </source>
</evidence>
<dbReference type="RefSeq" id="WP_189823711.1">
    <property type="nucleotide sequence ID" value="NZ_BMVC01000004.1"/>
</dbReference>
<gene>
    <name evidence="2" type="ORF">GCM10010334_25990</name>
</gene>